<dbReference type="Gene3D" id="3.50.70.20">
    <property type="entry name" value="Cytochrome P460"/>
    <property type="match status" value="1"/>
</dbReference>
<dbReference type="RefSeq" id="WP_378968840.1">
    <property type="nucleotide sequence ID" value="NZ_JBHSWN010000001.1"/>
</dbReference>
<gene>
    <name evidence="3" type="ORF">ACFQE0_08715</name>
</gene>
<dbReference type="CDD" id="cd20751">
    <property type="entry name" value="cyt_P460_Ne-like"/>
    <property type="match status" value="1"/>
</dbReference>
<dbReference type="InterPro" id="IPR032033">
    <property type="entry name" value="Cytochrome_P460"/>
</dbReference>
<organism evidence="3 4">
    <name type="scientific">Methylobacterium komagatae</name>
    <dbReference type="NCBI Taxonomy" id="374425"/>
    <lineage>
        <taxon>Bacteria</taxon>
        <taxon>Pseudomonadati</taxon>
        <taxon>Pseudomonadota</taxon>
        <taxon>Alphaproteobacteria</taxon>
        <taxon>Hyphomicrobiales</taxon>
        <taxon>Methylobacteriaceae</taxon>
        <taxon>Methylobacterium</taxon>
    </lineage>
</organism>
<dbReference type="Pfam" id="PF16694">
    <property type="entry name" value="Cytochrome_P460"/>
    <property type="match status" value="1"/>
</dbReference>
<proteinExistence type="predicted"/>
<feature type="compositionally biased region" description="Polar residues" evidence="1">
    <location>
        <begin position="70"/>
        <end position="98"/>
    </location>
</feature>
<reference evidence="4" key="1">
    <citation type="journal article" date="2019" name="Int. J. Syst. Evol. Microbiol.">
        <title>The Global Catalogue of Microorganisms (GCM) 10K type strain sequencing project: providing services to taxonomists for standard genome sequencing and annotation.</title>
        <authorList>
            <consortium name="The Broad Institute Genomics Platform"/>
            <consortium name="The Broad Institute Genome Sequencing Center for Infectious Disease"/>
            <person name="Wu L."/>
            <person name="Ma J."/>
        </authorList>
    </citation>
    <scope>NUCLEOTIDE SEQUENCE [LARGE SCALE GENOMIC DNA]</scope>
    <source>
        <strain evidence="4">CCUG 48316</strain>
    </source>
</reference>
<comment type="caution">
    <text evidence="3">The sequence shown here is derived from an EMBL/GenBank/DDBJ whole genome shotgun (WGS) entry which is preliminary data.</text>
</comment>
<evidence type="ECO:0000313" key="3">
    <source>
        <dbReference type="EMBL" id="MFC6789691.1"/>
    </source>
</evidence>
<accession>A0ABW2BID2</accession>
<dbReference type="InterPro" id="IPR038142">
    <property type="entry name" value="Cytochrome_P460_sp"/>
</dbReference>
<feature type="compositionally biased region" description="Basic and acidic residues" evidence="1">
    <location>
        <begin position="24"/>
        <end position="37"/>
    </location>
</feature>
<evidence type="ECO:0000256" key="1">
    <source>
        <dbReference type="SAM" id="MobiDB-lite"/>
    </source>
</evidence>
<evidence type="ECO:0000313" key="4">
    <source>
        <dbReference type="Proteomes" id="UP001596292"/>
    </source>
</evidence>
<evidence type="ECO:0000259" key="2">
    <source>
        <dbReference type="Pfam" id="PF16694"/>
    </source>
</evidence>
<dbReference type="Proteomes" id="UP001596292">
    <property type="component" value="Unassembled WGS sequence"/>
</dbReference>
<feature type="compositionally biased region" description="Polar residues" evidence="1">
    <location>
        <begin position="1"/>
        <end position="18"/>
    </location>
</feature>
<feature type="domain" description="Cytochrome P460" evidence="2">
    <location>
        <begin position="137"/>
        <end position="282"/>
    </location>
</feature>
<keyword evidence="4" id="KW-1185">Reference proteome</keyword>
<protein>
    <submittedName>
        <fullName evidence="3">Cytochrome P460 family protein</fullName>
    </submittedName>
</protein>
<sequence length="299" mass="32862">MPQSGGSENVLHVSSSLDAASDGRGCRPDGRLWRDPEPEAQTTPPPAAGTARSGQVPPPQPSGEPQPRQTQSQERTPEQLRQTPPPQQSGAAWQNQPQERAAAAAESGRPPAQPYTVDGRRTPYVAEYLPDGRLVRPIGWREWPFIGTPLTPNRLNLPEAPFPEFHIVYVEPTAWEHFKRTGEFREGTVIVKELVRQQINSTTDPANGAITESSGKGYFMAEYAGLEAAVKDSRRFANEPGQWAYFSFGHVPEAQYASATEVKAVETCNACHAANAGRDFVFIQHYPVLRGLLERVGKN</sequence>
<name>A0ABW2BID2_9HYPH</name>
<dbReference type="EMBL" id="JBHSWN010000001">
    <property type="protein sequence ID" value="MFC6789691.1"/>
    <property type="molecule type" value="Genomic_DNA"/>
</dbReference>
<feature type="region of interest" description="Disordered" evidence="1">
    <location>
        <begin position="1"/>
        <end position="118"/>
    </location>
</feature>